<dbReference type="Proteomes" id="UP000034601">
    <property type="component" value="Unassembled WGS sequence"/>
</dbReference>
<protein>
    <submittedName>
        <fullName evidence="1">Uncharacterized protein</fullName>
    </submittedName>
</protein>
<accession>A0A0G0X7N8</accession>
<dbReference type="AlphaFoldDB" id="A0A0G0X7N8"/>
<dbReference type="EMBL" id="LCAB01000003">
    <property type="protein sequence ID" value="KKR83637.1"/>
    <property type="molecule type" value="Genomic_DNA"/>
</dbReference>
<reference evidence="1 2" key="1">
    <citation type="journal article" date="2015" name="Nature">
        <title>rRNA introns, odd ribosomes, and small enigmatic genomes across a large radiation of phyla.</title>
        <authorList>
            <person name="Brown C.T."/>
            <person name="Hug L.A."/>
            <person name="Thomas B.C."/>
            <person name="Sharon I."/>
            <person name="Castelle C.J."/>
            <person name="Singh A."/>
            <person name="Wilkins M.J."/>
            <person name="Williams K.H."/>
            <person name="Banfield J.F."/>
        </authorList>
    </citation>
    <scope>NUCLEOTIDE SEQUENCE [LARGE SCALE GENOMIC DNA]</scope>
</reference>
<evidence type="ECO:0000313" key="2">
    <source>
        <dbReference type="Proteomes" id="UP000034601"/>
    </source>
</evidence>
<organism evidence="1 2">
    <name type="scientific">Candidatus Daviesbacteria bacterium GW2011_GWA2_40_9</name>
    <dbReference type="NCBI Taxonomy" id="1618424"/>
    <lineage>
        <taxon>Bacteria</taxon>
        <taxon>Candidatus Daviesiibacteriota</taxon>
    </lineage>
</organism>
<gene>
    <name evidence="1" type="ORF">UU29_C0003G0039</name>
</gene>
<evidence type="ECO:0000313" key="1">
    <source>
        <dbReference type="EMBL" id="KKR83637.1"/>
    </source>
</evidence>
<name>A0A0G0X7N8_9BACT</name>
<comment type="caution">
    <text evidence="1">The sequence shown here is derived from an EMBL/GenBank/DDBJ whole genome shotgun (WGS) entry which is preliminary data.</text>
</comment>
<proteinExistence type="predicted"/>
<sequence length="236" mass="26622">MVYNRCIEIIPWDIQTSQGRTVSCGRLDLTQLPHSGALKNSEAAIDQIPGPRDIIVDLDGPILKPRGFRIGLSVGELSGQENAFLERLHEDELNNVFIYSSRPLCGAYAQFLNMPGGVMGRVVNSLSLPEDQRETLLLNQLQEVGIFRGDILYPQGLEAVIFPLFKWTELVRLKLGKRMRLFEKLHQERSLVYLGDTQADKKIFQRLVQKIRASDLGGEVRNLFIQFHSSCPGGLF</sequence>